<organism evidence="1">
    <name type="scientific">marine metagenome</name>
    <dbReference type="NCBI Taxonomy" id="408172"/>
    <lineage>
        <taxon>unclassified sequences</taxon>
        <taxon>metagenomes</taxon>
        <taxon>ecological metagenomes</taxon>
    </lineage>
</organism>
<sequence length="108" mass="12966">MDIKEILGDIVADEQEKSASPEYYEKMEKKEQQVLLTLEMLDKFQFLQLEQICKEVCGRIPSPPRVYDKVINVEYEHHINRDDYTKFILKEMEFSEIKDFAIKYNILK</sequence>
<name>A0A382YRJ9_9ZZZZ</name>
<dbReference type="EMBL" id="UINC01177462">
    <property type="protein sequence ID" value="SVD85118.1"/>
    <property type="molecule type" value="Genomic_DNA"/>
</dbReference>
<dbReference type="AlphaFoldDB" id="A0A382YRJ9"/>
<evidence type="ECO:0000313" key="1">
    <source>
        <dbReference type="EMBL" id="SVD85118.1"/>
    </source>
</evidence>
<reference evidence="1" key="1">
    <citation type="submission" date="2018-05" db="EMBL/GenBank/DDBJ databases">
        <authorList>
            <person name="Lanie J.A."/>
            <person name="Ng W.-L."/>
            <person name="Kazmierczak K.M."/>
            <person name="Andrzejewski T.M."/>
            <person name="Davidsen T.M."/>
            <person name="Wayne K.J."/>
            <person name="Tettelin H."/>
            <person name="Glass J.I."/>
            <person name="Rusch D."/>
            <person name="Podicherti R."/>
            <person name="Tsui H.-C.T."/>
            <person name="Winkler M.E."/>
        </authorList>
    </citation>
    <scope>NUCLEOTIDE SEQUENCE</scope>
</reference>
<gene>
    <name evidence="1" type="ORF">METZ01_LOCUS437972</name>
</gene>
<protein>
    <submittedName>
        <fullName evidence="1">Uncharacterized protein</fullName>
    </submittedName>
</protein>
<accession>A0A382YRJ9</accession>
<proteinExistence type="predicted"/>